<evidence type="ECO:0000256" key="1">
    <source>
        <dbReference type="SAM" id="MobiDB-lite"/>
    </source>
</evidence>
<evidence type="ECO:0000313" key="4">
    <source>
        <dbReference type="Proteomes" id="UP000449092"/>
    </source>
</evidence>
<evidence type="ECO:0000256" key="2">
    <source>
        <dbReference type="SAM" id="Phobius"/>
    </source>
</evidence>
<proteinExistence type="predicted"/>
<organism evidence="3 4">
    <name type="scientific">Candidatus Spechtbacteria bacterium SB0662_bin_43</name>
    <dbReference type="NCBI Taxonomy" id="2604897"/>
    <lineage>
        <taxon>Bacteria</taxon>
        <taxon>Candidatus Spechtiibacteriota</taxon>
    </lineage>
</organism>
<keyword evidence="2" id="KW-0472">Membrane</keyword>
<feature type="region of interest" description="Disordered" evidence="1">
    <location>
        <begin position="546"/>
        <end position="576"/>
    </location>
</feature>
<feature type="compositionally biased region" description="Acidic residues" evidence="1">
    <location>
        <begin position="76"/>
        <end position="94"/>
    </location>
</feature>
<evidence type="ECO:0000313" key="3">
    <source>
        <dbReference type="EMBL" id="MYE38011.1"/>
    </source>
</evidence>
<feature type="compositionally biased region" description="Basic and acidic residues" evidence="1">
    <location>
        <begin position="559"/>
        <end position="576"/>
    </location>
</feature>
<protein>
    <submittedName>
        <fullName evidence="3">Uncharacterized protein</fullName>
    </submittedName>
</protein>
<dbReference type="Proteomes" id="UP000449092">
    <property type="component" value="Unassembled WGS sequence"/>
</dbReference>
<feature type="transmembrane region" description="Helical" evidence="2">
    <location>
        <begin position="140"/>
        <end position="162"/>
    </location>
</feature>
<dbReference type="AlphaFoldDB" id="A0A845DDM1"/>
<feature type="region of interest" description="Disordered" evidence="1">
    <location>
        <begin position="350"/>
        <end position="378"/>
    </location>
</feature>
<feature type="region of interest" description="Disordered" evidence="1">
    <location>
        <begin position="24"/>
        <end position="132"/>
    </location>
</feature>
<feature type="region of interest" description="Disordered" evidence="1">
    <location>
        <begin position="488"/>
        <end position="522"/>
    </location>
</feature>
<keyword evidence="2" id="KW-0812">Transmembrane</keyword>
<comment type="caution">
    <text evidence="3">The sequence shown here is derived from an EMBL/GenBank/DDBJ whole genome shotgun (WGS) entry which is preliminary data.</text>
</comment>
<keyword evidence="2" id="KW-1133">Transmembrane helix</keyword>
<gene>
    <name evidence="3" type="ORF">F4X82_00625</name>
</gene>
<name>A0A845DDM1_9BACT</name>
<feature type="compositionally biased region" description="Low complexity" evidence="1">
    <location>
        <begin position="364"/>
        <end position="378"/>
    </location>
</feature>
<dbReference type="EMBL" id="VXOY01000006">
    <property type="protein sequence ID" value="MYE38011.1"/>
    <property type="molecule type" value="Genomic_DNA"/>
</dbReference>
<sequence length="576" mass="61268">MALFNAIGANGWLLDTGNDHYDKYRERIAGESEETGSQSQTQKPPLGFGTVSDPTPEADDKPADEVTPTSQADTESASENDQDEAASQDDDDQVQADSDRRSGNGNAGDGEPPDGSFVQSQDDDDGSDNGKKGVRFRRRVAAATVGVVLLAAGLVLGVSAIMQDDDEYNYAQVETQTVEGEAIDASVGINQMREDGSLVAVQDFGQVDEDGAIEVPLSVVAQDRFAVLGLVDIPGTARDIDRPLRSGDTAELLVHNIGDTDQSMRFRGMLGDNGLFDEESFELLTEAQDGDLYEVVQVEQRMVDQDGKIVAEPKAFLDEDGDIRVDDDNEPLARLVVTVVLSEVGSGGAVGYAPESHESEKTEVTTTTTTDTTSTATSNVAIDQSAKQDEGSRFHALADTHTVQCGGSAFLITGFWSQEGSQGIHVDSHEGLSPEAADAIVLALANDDQATVQYLTDEFCEQELVEGGAEELTDLRTGETIKVHNALPEGTATVEETDDTATPDPERVEEMGAPTPNNDPSKQVVATAKASDHGYTAQKVVCDEGDTSCEDTAPAAPQHDIDPEGSENRDDDAMLD</sequence>
<reference evidence="3 4" key="1">
    <citation type="submission" date="2019-09" db="EMBL/GenBank/DDBJ databases">
        <title>Characterisation of the sponge microbiome using genome-centric metagenomics.</title>
        <authorList>
            <person name="Engelberts J.P."/>
            <person name="Robbins S.J."/>
            <person name="De Goeij J.M."/>
            <person name="Aranda M."/>
            <person name="Bell S.C."/>
            <person name="Webster N.S."/>
        </authorList>
    </citation>
    <scope>NUCLEOTIDE SEQUENCE [LARGE SCALE GENOMIC DNA]</scope>
    <source>
        <strain evidence="3">SB0662_bin_43</strain>
    </source>
</reference>
<accession>A0A845DDM1</accession>